<protein>
    <submittedName>
        <fullName evidence="1">Uncharacterized protein</fullName>
    </submittedName>
</protein>
<name>A0A7W1XCJ5_9BACL</name>
<dbReference type="OrthoDB" id="2988879at2"/>
<dbReference type="AlphaFoldDB" id="A0A7W1XCJ5"/>
<reference evidence="1 2" key="1">
    <citation type="submission" date="2020-07" db="EMBL/GenBank/DDBJ databases">
        <authorList>
            <person name="Feng H."/>
        </authorList>
    </citation>
    <scope>NUCLEOTIDE SEQUENCE [LARGE SCALE GENOMIC DNA]</scope>
    <source>
        <strain evidence="2">s-11</strain>
    </source>
</reference>
<evidence type="ECO:0000313" key="2">
    <source>
        <dbReference type="Proteomes" id="UP000530514"/>
    </source>
</evidence>
<dbReference type="Proteomes" id="UP000530514">
    <property type="component" value="Unassembled WGS sequence"/>
</dbReference>
<comment type="caution">
    <text evidence="1">The sequence shown here is derived from an EMBL/GenBank/DDBJ whole genome shotgun (WGS) entry which is preliminary data.</text>
</comment>
<dbReference type="RefSeq" id="WP_033102337.1">
    <property type="nucleotide sequence ID" value="NZ_JACEIP010000027.1"/>
</dbReference>
<proteinExistence type="predicted"/>
<gene>
    <name evidence="1" type="ORF">H1164_14395</name>
</gene>
<accession>A0A7W1XCJ5</accession>
<sequence>MSIRFQTPYQYVFIHNNVKHLLLLWEKEHKRQLYIVEEEADEMLLLFPGDSYTETVLDQIEPILFQRLETDAGPFLAVLGATFTYDERKMVMYYHPEHPDREIYFFEWSGDGIAELDEEEYEAVTRAFINEFPEFFPDET</sequence>
<dbReference type="EMBL" id="JACEIP010000027">
    <property type="protein sequence ID" value="MBA4544073.1"/>
    <property type="molecule type" value="Genomic_DNA"/>
</dbReference>
<evidence type="ECO:0000313" key="1">
    <source>
        <dbReference type="EMBL" id="MBA4544073.1"/>
    </source>
</evidence>
<organism evidence="1 2">
    <name type="scientific">Thermoactinomyces daqus</name>
    <dbReference type="NCBI Taxonomy" id="1329516"/>
    <lineage>
        <taxon>Bacteria</taxon>
        <taxon>Bacillati</taxon>
        <taxon>Bacillota</taxon>
        <taxon>Bacilli</taxon>
        <taxon>Bacillales</taxon>
        <taxon>Thermoactinomycetaceae</taxon>
        <taxon>Thermoactinomyces</taxon>
    </lineage>
</organism>
<keyword evidence="2" id="KW-1185">Reference proteome</keyword>